<dbReference type="GO" id="GO:0043137">
    <property type="term" value="P:DNA replication, removal of RNA primer"/>
    <property type="evidence" value="ECO:0007669"/>
    <property type="project" value="TreeGrafter"/>
</dbReference>
<dbReference type="InterPro" id="IPR011320">
    <property type="entry name" value="RNase_H1_N"/>
</dbReference>
<dbReference type="Pfam" id="PF00075">
    <property type="entry name" value="RNase_H"/>
    <property type="match status" value="1"/>
</dbReference>
<evidence type="ECO:0000256" key="10">
    <source>
        <dbReference type="HAMAP-Rule" id="MF_00042"/>
    </source>
</evidence>
<dbReference type="HAMAP" id="MF_00042">
    <property type="entry name" value="RNase_H"/>
    <property type="match status" value="1"/>
</dbReference>
<dbReference type="GO" id="GO:0004523">
    <property type="term" value="F:RNA-DNA hybrid ribonuclease activity"/>
    <property type="evidence" value="ECO:0007669"/>
    <property type="project" value="UniProtKB-UniRule"/>
</dbReference>
<evidence type="ECO:0000313" key="12">
    <source>
        <dbReference type="EMBL" id="OHA84898.1"/>
    </source>
</evidence>
<dbReference type="Pfam" id="PF01693">
    <property type="entry name" value="Cauli_VI"/>
    <property type="match status" value="1"/>
</dbReference>
<keyword evidence="8 10" id="KW-0378">Hydrolase</keyword>
<dbReference type="AlphaFoldDB" id="A0A1G2SJN6"/>
<evidence type="ECO:0000256" key="5">
    <source>
        <dbReference type="ARBA" id="ARBA00022722"/>
    </source>
</evidence>
<evidence type="ECO:0000259" key="11">
    <source>
        <dbReference type="PROSITE" id="PS50879"/>
    </source>
</evidence>
<dbReference type="GO" id="GO:0003676">
    <property type="term" value="F:nucleic acid binding"/>
    <property type="evidence" value="ECO:0007669"/>
    <property type="project" value="InterPro"/>
</dbReference>
<dbReference type="Gene3D" id="3.30.420.10">
    <property type="entry name" value="Ribonuclease H-like superfamily/Ribonuclease H"/>
    <property type="match status" value="1"/>
</dbReference>
<dbReference type="PANTHER" id="PTHR10642:SF26">
    <property type="entry name" value="RIBONUCLEASE H1"/>
    <property type="match status" value="1"/>
</dbReference>
<dbReference type="InterPro" id="IPR050092">
    <property type="entry name" value="RNase_H"/>
</dbReference>
<dbReference type="EMBL" id="MHUZ01000034">
    <property type="protein sequence ID" value="OHA84898.1"/>
    <property type="molecule type" value="Genomic_DNA"/>
</dbReference>
<comment type="subcellular location">
    <subcellularLocation>
        <location evidence="10">Cytoplasm</location>
    </subcellularLocation>
</comment>
<evidence type="ECO:0000256" key="2">
    <source>
        <dbReference type="ARBA" id="ARBA00005300"/>
    </source>
</evidence>
<gene>
    <name evidence="10" type="primary">rnhA</name>
    <name evidence="12" type="ORF">A2591_01060</name>
</gene>
<dbReference type="GO" id="GO:0005737">
    <property type="term" value="C:cytoplasm"/>
    <property type="evidence" value="ECO:0007669"/>
    <property type="project" value="UniProtKB-SubCell"/>
</dbReference>
<comment type="cofactor">
    <cofactor evidence="10">
        <name>Mg(2+)</name>
        <dbReference type="ChEBI" id="CHEBI:18420"/>
    </cofactor>
    <text evidence="10">Binds 1 Mg(2+) ion per subunit. May bind a second metal ion at a regulatory site, or after substrate binding.</text>
</comment>
<protein>
    <recommendedName>
        <fullName evidence="4 10">Ribonuclease H</fullName>
        <shortName evidence="10">RNase H</shortName>
        <ecNumber evidence="4 10">3.1.26.4</ecNumber>
    </recommendedName>
</protein>
<dbReference type="PROSITE" id="PS50879">
    <property type="entry name" value="RNASE_H_1"/>
    <property type="match status" value="1"/>
</dbReference>
<evidence type="ECO:0000256" key="8">
    <source>
        <dbReference type="ARBA" id="ARBA00022801"/>
    </source>
</evidence>
<evidence type="ECO:0000256" key="9">
    <source>
        <dbReference type="ARBA" id="ARBA00022842"/>
    </source>
</evidence>
<organism evidence="12 13">
    <name type="scientific">Candidatus Yonathbacteria bacterium RIFOXYD1_FULL_52_36</name>
    <dbReference type="NCBI Taxonomy" id="1802730"/>
    <lineage>
        <taxon>Bacteria</taxon>
        <taxon>Candidatus Yonathiibacteriota</taxon>
    </lineage>
</organism>
<dbReference type="InterPro" id="IPR012337">
    <property type="entry name" value="RNaseH-like_sf"/>
</dbReference>
<dbReference type="InterPro" id="IPR002156">
    <property type="entry name" value="RNaseH_domain"/>
</dbReference>
<feature type="binding site" evidence="10">
    <location>
        <position position="49"/>
    </location>
    <ligand>
        <name>Mg(2+)</name>
        <dbReference type="ChEBI" id="CHEBI:18420"/>
        <label>1</label>
    </ligand>
</feature>
<evidence type="ECO:0000256" key="4">
    <source>
        <dbReference type="ARBA" id="ARBA00012180"/>
    </source>
</evidence>
<keyword evidence="9 10" id="KW-0460">Magnesium</keyword>
<comment type="caution">
    <text evidence="12">The sequence shown here is derived from an EMBL/GenBank/DDBJ whole genome shotgun (WGS) entry which is preliminary data.</text>
</comment>
<evidence type="ECO:0000256" key="7">
    <source>
        <dbReference type="ARBA" id="ARBA00022759"/>
    </source>
</evidence>
<feature type="binding site" evidence="10">
    <location>
        <position position="72"/>
    </location>
    <ligand>
        <name>Mg(2+)</name>
        <dbReference type="ChEBI" id="CHEBI:18420"/>
        <label>1</label>
    </ligand>
</feature>
<feature type="domain" description="RNase H type-1" evidence="11">
    <location>
        <begin position="2"/>
        <end position="144"/>
    </location>
</feature>
<sequence>MSDTSIVIFTDGSSRGNPGPGGWGSIVVDGETVTELGGGDKHTTNNKMELLAAIEALAHVKGKSKPVIMYVDSSYVVNGITKWVKGWKRNNWITSTKTPVENRDLWERLDEVATPLSITWNRISGHAGLPGNERADEIATAFADDDIPNLYHGSLEKYSPDILNVSYDEEKQKARSATRERSRAKAFSYVSFVDGHFMRHTSWAECEKRVKGVKGARFKKAFSADDERAIAQAWGARNA</sequence>
<accession>A0A1G2SJN6</accession>
<keyword evidence="10" id="KW-0963">Cytoplasm</keyword>
<dbReference type="Proteomes" id="UP000178168">
    <property type="component" value="Unassembled WGS sequence"/>
</dbReference>
<dbReference type="EC" id="3.1.26.4" evidence="4 10"/>
<evidence type="ECO:0000256" key="1">
    <source>
        <dbReference type="ARBA" id="ARBA00000077"/>
    </source>
</evidence>
<dbReference type="STRING" id="1802730.A2591_01060"/>
<keyword evidence="5 10" id="KW-0540">Nuclease</keyword>
<comment type="similarity">
    <text evidence="2 10">Belongs to the RNase H family.</text>
</comment>
<dbReference type="NCBIfam" id="NF001236">
    <property type="entry name" value="PRK00203.1"/>
    <property type="match status" value="1"/>
</dbReference>
<dbReference type="CDD" id="cd09278">
    <property type="entry name" value="RNase_HI_prokaryote_like"/>
    <property type="match status" value="1"/>
</dbReference>
<feature type="binding site" evidence="10">
    <location>
        <position position="136"/>
    </location>
    <ligand>
        <name>Mg(2+)</name>
        <dbReference type="ChEBI" id="CHEBI:18420"/>
        <label>2</label>
    </ligand>
</feature>
<evidence type="ECO:0000256" key="3">
    <source>
        <dbReference type="ARBA" id="ARBA00011245"/>
    </source>
</evidence>
<dbReference type="PANTHER" id="PTHR10642">
    <property type="entry name" value="RIBONUCLEASE H1"/>
    <property type="match status" value="1"/>
</dbReference>
<keyword evidence="7 10" id="KW-0255">Endonuclease</keyword>
<name>A0A1G2SJN6_9BACT</name>
<proteinExistence type="inferred from homology"/>
<comment type="function">
    <text evidence="10">Endonuclease that specifically degrades the RNA of RNA-DNA hybrids.</text>
</comment>
<evidence type="ECO:0000256" key="6">
    <source>
        <dbReference type="ARBA" id="ARBA00022723"/>
    </source>
</evidence>
<dbReference type="InterPro" id="IPR036397">
    <property type="entry name" value="RNaseH_sf"/>
</dbReference>
<dbReference type="GO" id="GO:0000287">
    <property type="term" value="F:magnesium ion binding"/>
    <property type="evidence" value="ECO:0007669"/>
    <property type="project" value="UniProtKB-UniRule"/>
</dbReference>
<feature type="binding site" evidence="10">
    <location>
        <position position="11"/>
    </location>
    <ligand>
        <name>Mg(2+)</name>
        <dbReference type="ChEBI" id="CHEBI:18420"/>
        <label>1</label>
    </ligand>
</feature>
<reference evidence="12 13" key="1">
    <citation type="journal article" date="2016" name="Nat. Commun.">
        <title>Thousands of microbial genomes shed light on interconnected biogeochemical processes in an aquifer system.</title>
        <authorList>
            <person name="Anantharaman K."/>
            <person name="Brown C.T."/>
            <person name="Hug L.A."/>
            <person name="Sharon I."/>
            <person name="Castelle C.J."/>
            <person name="Probst A.J."/>
            <person name="Thomas B.C."/>
            <person name="Singh A."/>
            <person name="Wilkins M.J."/>
            <person name="Karaoz U."/>
            <person name="Brodie E.L."/>
            <person name="Williams K.H."/>
            <person name="Hubbard S.S."/>
            <person name="Banfield J.F."/>
        </authorList>
    </citation>
    <scope>NUCLEOTIDE SEQUENCE [LARGE SCALE GENOMIC DNA]</scope>
</reference>
<keyword evidence="6 10" id="KW-0479">Metal-binding</keyword>
<dbReference type="SUPFAM" id="SSF53098">
    <property type="entry name" value="Ribonuclease H-like"/>
    <property type="match status" value="1"/>
</dbReference>
<dbReference type="InterPro" id="IPR037056">
    <property type="entry name" value="RNase_H1_N_sf"/>
</dbReference>
<dbReference type="Gene3D" id="3.40.970.10">
    <property type="entry name" value="Ribonuclease H1, N-terminal domain"/>
    <property type="match status" value="1"/>
</dbReference>
<comment type="catalytic activity">
    <reaction evidence="1 10">
        <text>Endonucleolytic cleavage to 5'-phosphomonoester.</text>
        <dbReference type="EC" id="3.1.26.4"/>
    </reaction>
</comment>
<evidence type="ECO:0000313" key="13">
    <source>
        <dbReference type="Proteomes" id="UP000178168"/>
    </source>
</evidence>
<comment type="subunit">
    <text evidence="3 10">Monomer.</text>
</comment>
<dbReference type="InterPro" id="IPR022892">
    <property type="entry name" value="RNaseHI"/>
</dbReference>
<feature type="binding site" evidence="10">
    <location>
        <position position="11"/>
    </location>
    <ligand>
        <name>Mg(2+)</name>
        <dbReference type="ChEBI" id="CHEBI:18420"/>
        <label>2</label>
    </ligand>
</feature>